<feature type="compositionally biased region" description="Basic and acidic residues" evidence="1">
    <location>
        <begin position="52"/>
        <end position="61"/>
    </location>
</feature>
<accession>A0A5C7IXB1</accession>
<evidence type="ECO:0000313" key="2">
    <source>
        <dbReference type="EMBL" id="TXG73875.1"/>
    </source>
</evidence>
<organism evidence="2 3">
    <name type="scientific">Acer yangbiense</name>
    <dbReference type="NCBI Taxonomy" id="1000413"/>
    <lineage>
        <taxon>Eukaryota</taxon>
        <taxon>Viridiplantae</taxon>
        <taxon>Streptophyta</taxon>
        <taxon>Embryophyta</taxon>
        <taxon>Tracheophyta</taxon>
        <taxon>Spermatophyta</taxon>
        <taxon>Magnoliopsida</taxon>
        <taxon>eudicotyledons</taxon>
        <taxon>Gunneridae</taxon>
        <taxon>Pentapetalae</taxon>
        <taxon>rosids</taxon>
        <taxon>malvids</taxon>
        <taxon>Sapindales</taxon>
        <taxon>Sapindaceae</taxon>
        <taxon>Hippocastanoideae</taxon>
        <taxon>Acereae</taxon>
        <taxon>Acer</taxon>
    </lineage>
</organism>
<dbReference type="EMBL" id="VAHF01000001">
    <property type="protein sequence ID" value="TXG73875.1"/>
    <property type="molecule type" value="Genomic_DNA"/>
</dbReference>
<keyword evidence="3" id="KW-1185">Reference proteome</keyword>
<feature type="region of interest" description="Disordered" evidence="1">
    <location>
        <begin position="21"/>
        <end position="61"/>
    </location>
</feature>
<dbReference type="AlphaFoldDB" id="A0A5C7IXB1"/>
<evidence type="ECO:0000256" key="1">
    <source>
        <dbReference type="SAM" id="MobiDB-lite"/>
    </source>
</evidence>
<dbReference type="Proteomes" id="UP000323000">
    <property type="component" value="Chromosome 1"/>
</dbReference>
<reference evidence="3" key="1">
    <citation type="journal article" date="2019" name="Gigascience">
        <title>De novo genome assembly of the endangered Acer yangbiense, a plant species with extremely small populations endemic to Yunnan Province, China.</title>
        <authorList>
            <person name="Yang J."/>
            <person name="Wariss H.M."/>
            <person name="Tao L."/>
            <person name="Zhang R."/>
            <person name="Yun Q."/>
            <person name="Hollingsworth P."/>
            <person name="Dao Z."/>
            <person name="Luo G."/>
            <person name="Guo H."/>
            <person name="Ma Y."/>
            <person name="Sun W."/>
        </authorList>
    </citation>
    <scope>NUCLEOTIDE SEQUENCE [LARGE SCALE GENOMIC DNA]</scope>
    <source>
        <strain evidence="3">cv. Malutang</strain>
    </source>
</reference>
<comment type="caution">
    <text evidence="2">The sequence shown here is derived from an EMBL/GenBank/DDBJ whole genome shotgun (WGS) entry which is preliminary data.</text>
</comment>
<gene>
    <name evidence="2" type="ORF">EZV62_002454</name>
</gene>
<protein>
    <submittedName>
        <fullName evidence="2">Uncharacterized protein</fullName>
    </submittedName>
</protein>
<sequence>MPLPFTSSAATGAIWRRATTCHPLEDQSNGRRTLPSSLWHPYPTADGSSSHHHLEQDNSIEYDRNVKEAGLELQGQRRIAQQPQPVLRTQHEIDIIRSEELSFDKRESV</sequence>
<name>A0A5C7IXB1_9ROSI</name>
<evidence type="ECO:0000313" key="3">
    <source>
        <dbReference type="Proteomes" id="UP000323000"/>
    </source>
</evidence>
<proteinExistence type="predicted"/>